<feature type="transmembrane region" description="Helical" evidence="2">
    <location>
        <begin position="6"/>
        <end position="31"/>
    </location>
</feature>
<dbReference type="AlphaFoldDB" id="A0A6G0THH1"/>
<comment type="caution">
    <text evidence="3">The sequence shown here is derived from an EMBL/GenBank/DDBJ whole genome shotgun (WGS) entry which is preliminary data.</text>
</comment>
<feature type="compositionally biased region" description="Low complexity" evidence="1">
    <location>
        <begin position="187"/>
        <end position="197"/>
    </location>
</feature>
<evidence type="ECO:0000256" key="1">
    <source>
        <dbReference type="SAM" id="MobiDB-lite"/>
    </source>
</evidence>
<feature type="region of interest" description="Disordered" evidence="1">
    <location>
        <begin position="187"/>
        <end position="206"/>
    </location>
</feature>
<name>A0A6G0THH1_APHGL</name>
<evidence type="ECO:0000313" key="4">
    <source>
        <dbReference type="Proteomes" id="UP000475862"/>
    </source>
</evidence>
<dbReference type="Proteomes" id="UP000475862">
    <property type="component" value="Unassembled WGS sequence"/>
</dbReference>
<keyword evidence="2" id="KW-0472">Membrane</keyword>
<evidence type="ECO:0000256" key="2">
    <source>
        <dbReference type="SAM" id="Phobius"/>
    </source>
</evidence>
<protein>
    <submittedName>
        <fullName evidence="3">Uncharacterized protein</fullName>
    </submittedName>
</protein>
<gene>
    <name evidence="3" type="ORF">AGLY_010172</name>
</gene>
<reference evidence="3 4" key="1">
    <citation type="submission" date="2019-08" db="EMBL/GenBank/DDBJ databases">
        <title>The genome of the soybean aphid Biotype 1, its phylome, world population structure and adaptation to the North American continent.</title>
        <authorList>
            <person name="Giordano R."/>
            <person name="Donthu R.K."/>
            <person name="Hernandez A.G."/>
            <person name="Wright C.L."/>
            <person name="Zimin A.V."/>
        </authorList>
    </citation>
    <scope>NUCLEOTIDE SEQUENCE [LARGE SCALE GENOMIC DNA]</scope>
    <source>
        <tissue evidence="3">Whole aphids</tissue>
    </source>
</reference>
<sequence length="206" mass="23180">MKQALYQIIIIIIINWFISLEYACYIIYIGLEKASRKYHFQKQTASDCLSFPPANRLLESSFSFSVNSRIRLIDMFSYLSVLAIASINDCGNIFFLTLLFGKVLILVQLVNCCVGKQYISNGHVVSDTVEQFTNTGCNVLITISQSYESGLVYFSVIGIWQNSWPTYRKPLNNLYIHTPSSTKLSISSSKSQAISPLTSEKPRVGS</sequence>
<keyword evidence="2" id="KW-1133">Transmembrane helix</keyword>
<organism evidence="3 4">
    <name type="scientific">Aphis glycines</name>
    <name type="common">Soybean aphid</name>
    <dbReference type="NCBI Taxonomy" id="307491"/>
    <lineage>
        <taxon>Eukaryota</taxon>
        <taxon>Metazoa</taxon>
        <taxon>Ecdysozoa</taxon>
        <taxon>Arthropoda</taxon>
        <taxon>Hexapoda</taxon>
        <taxon>Insecta</taxon>
        <taxon>Pterygota</taxon>
        <taxon>Neoptera</taxon>
        <taxon>Paraneoptera</taxon>
        <taxon>Hemiptera</taxon>
        <taxon>Sternorrhyncha</taxon>
        <taxon>Aphidomorpha</taxon>
        <taxon>Aphidoidea</taxon>
        <taxon>Aphididae</taxon>
        <taxon>Aphidini</taxon>
        <taxon>Aphis</taxon>
        <taxon>Aphis</taxon>
    </lineage>
</organism>
<keyword evidence="2" id="KW-0812">Transmembrane</keyword>
<evidence type="ECO:0000313" key="3">
    <source>
        <dbReference type="EMBL" id="KAE9531970.1"/>
    </source>
</evidence>
<proteinExistence type="predicted"/>
<keyword evidence="4" id="KW-1185">Reference proteome</keyword>
<accession>A0A6G0THH1</accession>
<dbReference type="EMBL" id="VYZN01000040">
    <property type="protein sequence ID" value="KAE9531970.1"/>
    <property type="molecule type" value="Genomic_DNA"/>
</dbReference>